<feature type="region of interest" description="Disordered" evidence="1">
    <location>
        <begin position="16"/>
        <end position="35"/>
    </location>
</feature>
<comment type="caution">
    <text evidence="2">The sequence shown here is derived from an EMBL/GenBank/DDBJ whole genome shotgun (WGS) entry which is preliminary data.</text>
</comment>
<dbReference type="GO" id="GO:0045893">
    <property type="term" value="P:positive regulation of DNA-templated transcription"/>
    <property type="evidence" value="ECO:0007669"/>
    <property type="project" value="TreeGrafter"/>
</dbReference>
<gene>
    <name evidence="2" type="ORF">Acr_05g0014900</name>
</gene>
<dbReference type="GO" id="GO:0003677">
    <property type="term" value="F:DNA binding"/>
    <property type="evidence" value="ECO:0007669"/>
    <property type="project" value="TreeGrafter"/>
</dbReference>
<dbReference type="AlphaFoldDB" id="A0A7J0EMZ7"/>
<dbReference type="GO" id="GO:0005634">
    <property type="term" value="C:nucleus"/>
    <property type="evidence" value="ECO:0007669"/>
    <property type="project" value="TreeGrafter"/>
</dbReference>
<dbReference type="NCBIfam" id="TIGR01624">
    <property type="entry name" value="LRP1_Cterm"/>
    <property type="match status" value="1"/>
</dbReference>
<dbReference type="Proteomes" id="UP000585474">
    <property type="component" value="Unassembled WGS sequence"/>
</dbReference>
<name>A0A7J0EMZ7_9ERIC</name>
<organism evidence="2 3">
    <name type="scientific">Actinidia rufa</name>
    <dbReference type="NCBI Taxonomy" id="165716"/>
    <lineage>
        <taxon>Eukaryota</taxon>
        <taxon>Viridiplantae</taxon>
        <taxon>Streptophyta</taxon>
        <taxon>Embryophyta</taxon>
        <taxon>Tracheophyta</taxon>
        <taxon>Spermatophyta</taxon>
        <taxon>Magnoliopsida</taxon>
        <taxon>eudicotyledons</taxon>
        <taxon>Gunneridae</taxon>
        <taxon>Pentapetalae</taxon>
        <taxon>asterids</taxon>
        <taxon>Ericales</taxon>
        <taxon>Actinidiaceae</taxon>
        <taxon>Actinidia</taxon>
    </lineage>
</organism>
<protein>
    <submittedName>
        <fullName evidence="2">Uncharacterized protein</fullName>
    </submittedName>
</protein>
<evidence type="ECO:0000313" key="2">
    <source>
        <dbReference type="EMBL" id="GFY87851.1"/>
    </source>
</evidence>
<dbReference type="InterPro" id="IPR007818">
    <property type="entry name" value="SHI"/>
</dbReference>
<dbReference type="PANTHER" id="PTHR31604">
    <property type="entry name" value="PROTEIN LATERAL ROOT PRIMORDIUM 1"/>
    <property type="match status" value="1"/>
</dbReference>
<dbReference type="EMBL" id="BJWL01000005">
    <property type="protein sequence ID" value="GFY87851.1"/>
    <property type="molecule type" value="Genomic_DNA"/>
</dbReference>
<dbReference type="Pfam" id="PF05142">
    <property type="entry name" value="DUF702"/>
    <property type="match status" value="1"/>
</dbReference>
<dbReference type="PANTHER" id="PTHR31604:SF2">
    <property type="entry name" value="PROTEIN SHI RELATED SEQUENCE 7"/>
    <property type="match status" value="1"/>
</dbReference>
<dbReference type="GO" id="GO:0003700">
    <property type="term" value="F:DNA-binding transcription factor activity"/>
    <property type="evidence" value="ECO:0007669"/>
    <property type="project" value="InterPro"/>
</dbReference>
<accession>A0A7J0EMZ7</accession>
<dbReference type="InterPro" id="IPR006511">
    <property type="entry name" value="SHI_C"/>
</dbReference>
<evidence type="ECO:0000313" key="3">
    <source>
        <dbReference type="Proteomes" id="UP000585474"/>
    </source>
</evidence>
<reference evidence="2 3" key="1">
    <citation type="submission" date="2019-07" db="EMBL/GenBank/DDBJ databases">
        <title>De Novo Assembly of kiwifruit Actinidia rufa.</title>
        <authorList>
            <person name="Sugita-Konishi S."/>
            <person name="Sato K."/>
            <person name="Mori E."/>
            <person name="Abe Y."/>
            <person name="Kisaki G."/>
            <person name="Hamano K."/>
            <person name="Suezawa K."/>
            <person name="Otani M."/>
            <person name="Fukuda T."/>
            <person name="Manabe T."/>
            <person name="Gomi K."/>
            <person name="Tabuchi M."/>
            <person name="Akimitsu K."/>
            <person name="Kataoka I."/>
        </authorList>
    </citation>
    <scope>NUCLEOTIDE SEQUENCE [LARGE SCALE GENOMIC DNA]</scope>
    <source>
        <strain evidence="3">cv. Fuchu</strain>
    </source>
</reference>
<proteinExistence type="predicted"/>
<sequence>MAGFFSLGGGGRSNNVNFILQDRQPSPPSSSSNPAAAWVVMRAGSCTEMTSIITPPPTGVSSYGKNHHRSANTQIMCSTIVLVTRLVARAEGFSAQPMSRAPGFLLLRGARGFNNNKKTNSIYTQKITKDRETTQVVPPSSSALVYPLTPYLLSPASENWYAYQTAVNIGGHLFTGILYDQGSDDHYMLSPGAGTSSSGGLNLIAATSNPPPPPPPFAAAAASTCTAAMAAGSPPFIHDPSHNVYQPPLNTSISGAHFFPHPSS</sequence>
<keyword evidence="3" id="KW-1185">Reference proteome</keyword>
<evidence type="ECO:0000256" key="1">
    <source>
        <dbReference type="SAM" id="MobiDB-lite"/>
    </source>
</evidence>